<reference evidence="1" key="1">
    <citation type="submission" date="2023-06" db="EMBL/GenBank/DDBJ databases">
        <authorList>
            <person name="Kurt Z."/>
        </authorList>
    </citation>
    <scope>NUCLEOTIDE SEQUENCE</scope>
</reference>
<evidence type="ECO:0000313" key="2">
    <source>
        <dbReference type="EMBL" id="CAL6049453.1"/>
    </source>
</evidence>
<dbReference type="AlphaFoldDB" id="A0AA86QDN2"/>
<comment type="caution">
    <text evidence="1">The sequence shown here is derived from an EMBL/GenBank/DDBJ whole genome shotgun (WGS) entry which is preliminary data.</text>
</comment>
<dbReference type="Proteomes" id="UP001642409">
    <property type="component" value="Unassembled WGS sequence"/>
</dbReference>
<evidence type="ECO:0000313" key="1">
    <source>
        <dbReference type="EMBL" id="CAI9956820.1"/>
    </source>
</evidence>
<evidence type="ECO:0000313" key="3">
    <source>
        <dbReference type="Proteomes" id="UP001642409"/>
    </source>
</evidence>
<proteinExistence type="predicted"/>
<dbReference type="EMBL" id="CAXDID020000179">
    <property type="protein sequence ID" value="CAL6049453.1"/>
    <property type="molecule type" value="Genomic_DNA"/>
</dbReference>
<reference evidence="2 3" key="2">
    <citation type="submission" date="2024-07" db="EMBL/GenBank/DDBJ databases">
        <authorList>
            <person name="Akdeniz Z."/>
        </authorList>
    </citation>
    <scope>NUCLEOTIDE SEQUENCE [LARGE SCALE GENOMIC DNA]</scope>
</reference>
<name>A0AA86QDN2_9EUKA</name>
<sequence length="204" mass="23924">MQIKRQRIQLFLSKIDILYRIVIIFARVAYLLKAVKRQKQVDKICALLARNWETYYQNDFSKTARCFVIRPQAIFQRADTLCQLGSSGHQLTKYFYSHLNYIYIIHLQCDNVRPANCSNVCNYLDIKNSISIITLYFTFNIITDLSNQNSQTALTGKFVCASLNYILQRSKPQNESQNWSSNRSCRYCVGCRLCRNITPVRQYL</sequence>
<accession>A0AA86QDN2</accession>
<protein>
    <submittedName>
        <fullName evidence="2">Hypothetical_protein</fullName>
    </submittedName>
</protein>
<gene>
    <name evidence="2" type="ORF">HINF_LOCUS43307</name>
    <name evidence="1" type="ORF">HINF_LOCUS44465</name>
</gene>
<keyword evidence="3" id="KW-1185">Reference proteome</keyword>
<organism evidence="1">
    <name type="scientific">Hexamita inflata</name>
    <dbReference type="NCBI Taxonomy" id="28002"/>
    <lineage>
        <taxon>Eukaryota</taxon>
        <taxon>Metamonada</taxon>
        <taxon>Diplomonadida</taxon>
        <taxon>Hexamitidae</taxon>
        <taxon>Hexamitinae</taxon>
        <taxon>Hexamita</taxon>
    </lineage>
</organism>
<dbReference type="EMBL" id="CATOUU010000879">
    <property type="protein sequence ID" value="CAI9956820.1"/>
    <property type="molecule type" value="Genomic_DNA"/>
</dbReference>